<sequence length="394" mass="44797">MPSITAFIRKTPATSLRTYFEHSGIELPVAVNWNEPDTDIVRPLLQAADEMADDTRARMKLDTERINGMADEGGQTALYGVIDDRAVLDDLGNGHARALWLFLNDRARFQRAEEVRYTDERRRGRYWDGFVSMPGRDLRRDQASLDAFKAALQARFSSRNVHVDIFERTRSISDGTDSEIVQITIYREGLPDDQFAFNNAGVLQRRPYRPVFEASMTYEPATGVIEVVANDGESRAELAHFLTRDLIGIEFRGEKVPLRKYDLDVLLRPHEFPTDPEDGIESVEIKLLRLMPFDSNGERITLECLRGTDRSIWSMAAERFGAHDPLAGGWRATQAKLTIKLRPKGDSKRGKTLPLTITMYGCNLREQTEAEQLIGEKYLRRWGILSEVESVDAD</sequence>
<name>A0A949PRD1_9HYPH</name>
<protein>
    <submittedName>
        <fullName evidence="1">Uncharacterized protein</fullName>
    </submittedName>
</protein>
<dbReference type="AlphaFoldDB" id="A0A949PRD1"/>
<reference evidence="1 2" key="1">
    <citation type="submission" date="2021-06" db="EMBL/GenBank/DDBJ databases">
        <title>Falsochrobactrum tianjin sp.nov., a new petroleum-degrading bacteria isolated from oily soils.</title>
        <authorList>
            <person name="Chen G."/>
            <person name="Chen H."/>
            <person name="Tian J."/>
            <person name="Qing J."/>
            <person name="Zhong L."/>
            <person name="Ma W."/>
            <person name="Song Y."/>
            <person name="Cui X."/>
            <person name="Yan B."/>
        </authorList>
    </citation>
    <scope>NUCLEOTIDE SEQUENCE [LARGE SCALE GENOMIC DNA]</scope>
    <source>
        <strain evidence="1 2">TDYN1</strain>
    </source>
</reference>
<dbReference type="RefSeq" id="WP_217678819.1">
    <property type="nucleotide sequence ID" value="NZ_JAHRVA010000007.1"/>
</dbReference>
<keyword evidence="2" id="KW-1185">Reference proteome</keyword>
<comment type="caution">
    <text evidence="1">The sequence shown here is derived from an EMBL/GenBank/DDBJ whole genome shotgun (WGS) entry which is preliminary data.</text>
</comment>
<accession>A0A949PRD1</accession>
<organism evidence="1 2">
    <name type="scientific">Falsochrobactrum tianjinense</name>
    <dbReference type="NCBI Taxonomy" id="2706015"/>
    <lineage>
        <taxon>Bacteria</taxon>
        <taxon>Pseudomonadati</taxon>
        <taxon>Pseudomonadota</taxon>
        <taxon>Alphaproteobacteria</taxon>
        <taxon>Hyphomicrobiales</taxon>
        <taxon>Brucellaceae</taxon>
        <taxon>Falsochrobactrum</taxon>
    </lineage>
</organism>
<evidence type="ECO:0000313" key="1">
    <source>
        <dbReference type="EMBL" id="MBV2144849.1"/>
    </source>
</evidence>
<dbReference type="Proteomes" id="UP000752297">
    <property type="component" value="Unassembled WGS sequence"/>
</dbReference>
<gene>
    <name evidence="1" type="ORF">KUG47_15220</name>
</gene>
<evidence type="ECO:0000313" key="2">
    <source>
        <dbReference type="Proteomes" id="UP000752297"/>
    </source>
</evidence>
<proteinExistence type="predicted"/>
<dbReference type="EMBL" id="JAHRVA010000007">
    <property type="protein sequence ID" value="MBV2144849.1"/>
    <property type="molecule type" value="Genomic_DNA"/>
</dbReference>